<reference evidence="3" key="1">
    <citation type="journal article" date="2013" name="Nat. Commun.">
        <title>Whole-genome sequencing of Oryza brachyantha reveals mechanisms underlying Oryza genome evolution.</title>
        <authorList>
            <person name="Chen J."/>
            <person name="Huang Q."/>
            <person name="Gao D."/>
            <person name="Wang J."/>
            <person name="Lang Y."/>
            <person name="Liu T."/>
            <person name="Li B."/>
            <person name="Bai Z."/>
            <person name="Luis Goicoechea J."/>
            <person name="Liang C."/>
            <person name="Chen C."/>
            <person name="Zhang W."/>
            <person name="Sun S."/>
            <person name="Liao Y."/>
            <person name="Zhang X."/>
            <person name="Yang L."/>
            <person name="Song C."/>
            <person name="Wang M."/>
            <person name="Shi J."/>
            <person name="Liu G."/>
            <person name="Liu J."/>
            <person name="Zhou H."/>
            <person name="Zhou W."/>
            <person name="Yu Q."/>
            <person name="An N."/>
            <person name="Chen Y."/>
            <person name="Cai Q."/>
            <person name="Wang B."/>
            <person name="Liu B."/>
            <person name="Min J."/>
            <person name="Huang Y."/>
            <person name="Wu H."/>
            <person name="Li Z."/>
            <person name="Zhang Y."/>
            <person name="Yin Y."/>
            <person name="Song W."/>
            <person name="Jiang J."/>
            <person name="Jackson S.A."/>
            <person name="Wing R.A."/>
            <person name="Wang J."/>
            <person name="Chen M."/>
        </authorList>
    </citation>
    <scope>NUCLEOTIDE SEQUENCE [LARGE SCALE GENOMIC DNA]</scope>
    <source>
        <strain evidence="3">cv. IRGC 101232</strain>
    </source>
</reference>
<keyword evidence="1" id="KW-0175">Coiled coil</keyword>
<dbReference type="OMA" id="PCRRDMK"/>
<dbReference type="EnsemblPlants" id="OB05G30130.1">
    <property type="protein sequence ID" value="OB05G30130.1"/>
    <property type="gene ID" value="OB05G30130"/>
</dbReference>
<evidence type="ECO:0000256" key="2">
    <source>
        <dbReference type="SAM" id="MobiDB-lite"/>
    </source>
</evidence>
<reference evidence="3" key="2">
    <citation type="submission" date="2013-04" db="UniProtKB">
        <authorList>
            <consortium name="EnsemblPlants"/>
        </authorList>
    </citation>
    <scope>IDENTIFICATION</scope>
</reference>
<accession>J3M8T9</accession>
<evidence type="ECO:0000313" key="3">
    <source>
        <dbReference type="EnsemblPlants" id="OB05G30130.1"/>
    </source>
</evidence>
<feature type="region of interest" description="Disordered" evidence="2">
    <location>
        <begin position="293"/>
        <end position="358"/>
    </location>
</feature>
<feature type="compositionally biased region" description="Basic and acidic residues" evidence="2">
    <location>
        <begin position="149"/>
        <end position="170"/>
    </location>
</feature>
<feature type="region of interest" description="Disordered" evidence="2">
    <location>
        <begin position="49"/>
        <end position="170"/>
    </location>
</feature>
<feature type="compositionally biased region" description="Low complexity" evidence="2">
    <location>
        <begin position="302"/>
        <end position="313"/>
    </location>
</feature>
<proteinExistence type="predicted"/>
<keyword evidence="4" id="KW-1185">Reference proteome</keyword>
<evidence type="ECO:0000256" key="1">
    <source>
        <dbReference type="SAM" id="Coils"/>
    </source>
</evidence>
<protein>
    <submittedName>
        <fullName evidence="3">Uncharacterized protein</fullName>
    </submittedName>
</protein>
<sequence>MTETKAFPAAAAPSRRDMRRRLRLELDAMHGLLGKAEALVALARKDVNGGAAAAAVEPDSALARRSPSRDRTLRRRGRSDREEFGRAGKRHCRSDREEFGRARDREEFDRSRNWRGQSNREEFDRARNRRGQLRDREEFDRSRNRRGQSNREEFDRARNRRGQSEREEFDRARKIEAVDVAPSPWQLEEGEVAPQVVAPSLCQLHVDGEIADDQSTGMDIDICGGVSPLEEGEVAPQVVAPSLCQLHVDGEIADDQSTGMDIDICGGVSPVLAGSVHFLSLAEQEDDEFVDVSGDASPVATGSSCRDASSSDSDSGDDDDGESSKKPDTAGRPTEAEATASPLEQDNEPAKGAAASPATQMRELIAIAQEKQQLQRQRERQLERKRAREALEELERNARPISDCIDPMDMRLLGLDKVQYITSTVESSESSRRPGGLLQQLGFFLKPEDHGSIGTELV</sequence>
<dbReference type="HOGENOM" id="CLU_580590_0_0_1"/>
<evidence type="ECO:0000313" key="4">
    <source>
        <dbReference type="Proteomes" id="UP000006038"/>
    </source>
</evidence>
<feature type="compositionally biased region" description="Basic and acidic residues" evidence="2">
    <location>
        <begin position="94"/>
        <end position="142"/>
    </location>
</feature>
<dbReference type="Proteomes" id="UP000006038">
    <property type="component" value="Chromosome 5"/>
</dbReference>
<organism evidence="3">
    <name type="scientific">Oryza brachyantha</name>
    <name type="common">malo sina</name>
    <dbReference type="NCBI Taxonomy" id="4533"/>
    <lineage>
        <taxon>Eukaryota</taxon>
        <taxon>Viridiplantae</taxon>
        <taxon>Streptophyta</taxon>
        <taxon>Embryophyta</taxon>
        <taxon>Tracheophyta</taxon>
        <taxon>Spermatophyta</taxon>
        <taxon>Magnoliopsida</taxon>
        <taxon>Liliopsida</taxon>
        <taxon>Poales</taxon>
        <taxon>Poaceae</taxon>
        <taxon>BOP clade</taxon>
        <taxon>Oryzoideae</taxon>
        <taxon>Oryzeae</taxon>
        <taxon>Oryzinae</taxon>
        <taxon>Oryza</taxon>
    </lineage>
</organism>
<dbReference type="Gramene" id="OB05G30130.1">
    <property type="protein sequence ID" value="OB05G30130.1"/>
    <property type="gene ID" value="OB05G30130"/>
</dbReference>
<name>J3M8T9_ORYBR</name>
<dbReference type="AlphaFoldDB" id="J3M8T9"/>
<feature type="coiled-coil region" evidence="1">
    <location>
        <begin position="364"/>
        <end position="397"/>
    </location>
</feature>